<evidence type="ECO:0000313" key="2">
    <source>
        <dbReference type="Ensembl" id="ENSMODP00000059790.1"/>
    </source>
</evidence>
<proteinExistence type="predicted"/>
<dbReference type="PANTHER" id="PTHR21687">
    <property type="entry name" value="PLASMALEMMA VESICLE-ASSOCIATED PROTEIN"/>
    <property type="match status" value="1"/>
</dbReference>
<name>A0A5F8HI62_MONDO</name>
<organism evidence="2 3">
    <name type="scientific">Monodelphis domestica</name>
    <name type="common">Gray short-tailed opossum</name>
    <dbReference type="NCBI Taxonomy" id="13616"/>
    <lineage>
        <taxon>Eukaryota</taxon>
        <taxon>Metazoa</taxon>
        <taxon>Chordata</taxon>
        <taxon>Craniata</taxon>
        <taxon>Vertebrata</taxon>
        <taxon>Euteleostomi</taxon>
        <taxon>Mammalia</taxon>
        <taxon>Metatheria</taxon>
        <taxon>Didelphimorphia</taxon>
        <taxon>Didelphidae</taxon>
        <taxon>Monodelphis</taxon>
    </lineage>
</organism>
<reference evidence="2" key="3">
    <citation type="submission" date="2025-09" db="UniProtKB">
        <authorList>
            <consortium name="Ensembl"/>
        </authorList>
    </citation>
    <scope>IDENTIFICATION</scope>
</reference>
<sequence length="306" mass="34583">MTGRGSLGDSFRVHPLLSPSVLAAQTRALEEKAKLAQVQQDALKIACNKEKDTEKADKARIEAENKQCNMDKLSLFGEHQLVSNELQRVRDLCAKVDKEQLSARVEQIWRESLIYRNLDSIPFYYSSEMEKMARHCREVPRIVIEKVDSLARELKSGIDQVARENTELQRQKEAGAKALAACKEEKEKVAKETQERLQKLQEDCVKQGRLAMEEKAALQREKEALIKELEQKKEELILVKGQLDINKATLDTCIKTKAQGMPTIPRPPGPVVNPTRVDLAGLEEFKKRMLELYQKANVPPGNPASG</sequence>
<dbReference type="Ensembl" id="ENSMODT00000085743.1">
    <property type="protein sequence ID" value="ENSMODP00000059790.1"/>
    <property type="gene ID" value="ENSMODG00000029528.2"/>
</dbReference>
<keyword evidence="1" id="KW-0175">Coiled coil</keyword>
<evidence type="ECO:0000256" key="1">
    <source>
        <dbReference type="SAM" id="Coils"/>
    </source>
</evidence>
<protein>
    <submittedName>
        <fullName evidence="2">Uncharacterized protein</fullName>
    </submittedName>
</protein>
<dbReference type="GeneTree" id="ENSGT00390000006166"/>
<feature type="coiled-coil region" evidence="1">
    <location>
        <begin position="151"/>
        <end position="246"/>
    </location>
</feature>
<reference evidence="2" key="2">
    <citation type="submission" date="2025-08" db="UniProtKB">
        <authorList>
            <consortium name="Ensembl"/>
        </authorList>
    </citation>
    <scope>IDENTIFICATION</scope>
</reference>
<dbReference type="PANTHER" id="PTHR21687:SF5">
    <property type="entry name" value="PLASMALEMMA VESICLE-ASSOCIATED PROTEIN"/>
    <property type="match status" value="1"/>
</dbReference>
<dbReference type="Bgee" id="ENSMODG00000029528">
    <property type="expression patterns" value="Expressed in adult mammalian kidney and 18 other cell types or tissues"/>
</dbReference>
<dbReference type="InterPro" id="IPR009538">
    <property type="entry name" value="PV-1"/>
</dbReference>
<evidence type="ECO:0000313" key="3">
    <source>
        <dbReference type="Proteomes" id="UP000002280"/>
    </source>
</evidence>
<dbReference type="AlphaFoldDB" id="A0A5F8HI62"/>
<reference evidence="2 3" key="1">
    <citation type="journal article" date="2007" name="Nature">
        <title>Genome of the marsupial Monodelphis domestica reveals innovation in non-coding sequences.</title>
        <authorList>
            <person name="Mikkelsen T.S."/>
            <person name="Wakefield M.J."/>
            <person name="Aken B."/>
            <person name="Amemiya C.T."/>
            <person name="Chang J.L."/>
            <person name="Duke S."/>
            <person name="Garber M."/>
            <person name="Gentles A.J."/>
            <person name="Goodstadt L."/>
            <person name="Heger A."/>
            <person name="Jurka J."/>
            <person name="Kamal M."/>
            <person name="Mauceli E."/>
            <person name="Searle S.M."/>
            <person name="Sharpe T."/>
            <person name="Baker M.L."/>
            <person name="Batzer M.A."/>
            <person name="Benos P.V."/>
            <person name="Belov K."/>
            <person name="Clamp M."/>
            <person name="Cook A."/>
            <person name="Cuff J."/>
            <person name="Das R."/>
            <person name="Davidow L."/>
            <person name="Deakin J.E."/>
            <person name="Fazzari M.J."/>
            <person name="Glass J.L."/>
            <person name="Grabherr M."/>
            <person name="Greally J.M."/>
            <person name="Gu W."/>
            <person name="Hore T.A."/>
            <person name="Huttley G.A."/>
            <person name="Kleber M."/>
            <person name="Jirtle R.L."/>
            <person name="Koina E."/>
            <person name="Lee J.T."/>
            <person name="Mahony S."/>
            <person name="Marra M.A."/>
            <person name="Miller R.D."/>
            <person name="Nicholls R.D."/>
            <person name="Oda M."/>
            <person name="Papenfuss A.T."/>
            <person name="Parra Z.E."/>
            <person name="Pollock D.D."/>
            <person name="Ray D.A."/>
            <person name="Schein J.E."/>
            <person name="Speed T.P."/>
            <person name="Thompson K."/>
            <person name="VandeBerg J.L."/>
            <person name="Wade C.M."/>
            <person name="Walker J.A."/>
            <person name="Waters P.D."/>
            <person name="Webber C."/>
            <person name="Weidman J.R."/>
            <person name="Xie X."/>
            <person name="Zody M.C."/>
            <person name="Baldwin J."/>
            <person name="Abdouelleil A."/>
            <person name="Abdulkadir J."/>
            <person name="Abebe A."/>
            <person name="Abera B."/>
            <person name="Abreu J."/>
            <person name="Acer S.C."/>
            <person name="Aftuck L."/>
            <person name="Alexander A."/>
            <person name="An P."/>
            <person name="Anderson E."/>
            <person name="Anderson S."/>
            <person name="Arachi H."/>
            <person name="Azer M."/>
            <person name="Bachantsang P."/>
            <person name="Barry A."/>
            <person name="Bayul T."/>
            <person name="Berlin A."/>
            <person name="Bessette D."/>
            <person name="Bloom T."/>
            <person name="Bloom T."/>
            <person name="Boguslavskiy L."/>
            <person name="Bonnet C."/>
            <person name="Boukhgalter B."/>
            <person name="Bourzgui I."/>
            <person name="Brown A."/>
            <person name="Cahill P."/>
            <person name="Channer S."/>
            <person name="Cheshatsang Y."/>
            <person name="Chuda L."/>
            <person name="Citroen M."/>
            <person name="Collymore A."/>
            <person name="Cooke P."/>
            <person name="Costello M."/>
            <person name="D'Aco K."/>
            <person name="Daza R."/>
            <person name="De Haan G."/>
            <person name="DeGray S."/>
            <person name="DeMaso C."/>
            <person name="Dhargay N."/>
            <person name="Dooley K."/>
            <person name="Dooley E."/>
            <person name="Doricent M."/>
            <person name="Dorje P."/>
            <person name="Dorjee K."/>
            <person name="Dupes A."/>
            <person name="Elong R."/>
            <person name="Falk J."/>
            <person name="Farina A."/>
            <person name="Faro S."/>
            <person name="Ferguson D."/>
            <person name="Fisher S."/>
            <person name="Foley C.D."/>
            <person name="Franke A."/>
            <person name="Friedrich D."/>
            <person name="Gadbois L."/>
            <person name="Gearin G."/>
            <person name="Gearin C.R."/>
            <person name="Giannoukos G."/>
            <person name="Goode T."/>
            <person name="Graham J."/>
            <person name="Grandbois E."/>
            <person name="Grewal S."/>
            <person name="Gyaltsen K."/>
            <person name="Hafez N."/>
            <person name="Hagos B."/>
            <person name="Hall J."/>
            <person name="Henson C."/>
            <person name="Hollinger A."/>
            <person name="Honan T."/>
            <person name="Huard M.D."/>
            <person name="Hughes L."/>
            <person name="Hurhula B."/>
            <person name="Husby M.E."/>
            <person name="Kamat A."/>
            <person name="Kanga B."/>
            <person name="Kashin S."/>
            <person name="Khazanovich D."/>
            <person name="Kisner P."/>
            <person name="Lance K."/>
            <person name="Lara M."/>
            <person name="Lee W."/>
            <person name="Lennon N."/>
            <person name="Letendre F."/>
            <person name="LeVine R."/>
            <person name="Lipovsky A."/>
            <person name="Liu X."/>
            <person name="Liu J."/>
            <person name="Liu S."/>
            <person name="Lokyitsang T."/>
            <person name="Lokyitsang Y."/>
            <person name="Lubonja R."/>
            <person name="Lui A."/>
            <person name="MacDonald P."/>
            <person name="Magnisalis V."/>
            <person name="Maru K."/>
            <person name="Matthews C."/>
            <person name="McCusker W."/>
            <person name="McDonough S."/>
            <person name="Mehta T."/>
            <person name="Meldrim J."/>
            <person name="Meneus L."/>
            <person name="Mihai O."/>
            <person name="Mihalev A."/>
            <person name="Mihova T."/>
            <person name="Mittelman R."/>
            <person name="Mlenga V."/>
            <person name="Montmayeur A."/>
            <person name="Mulrain L."/>
            <person name="Navidi A."/>
            <person name="Naylor J."/>
            <person name="Negash T."/>
            <person name="Nguyen T."/>
            <person name="Nguyen N."/>
            <person name="Nicol R."/>
            <person name="Norbu C."/>
            <person name="Norbu N."/>
            <person name="Novod N."/>
            <person name="O'Neill B."/>
            <person name="Osman S."/>
            <person name="Markiewicz E."/>
            <person name="Oyono O.L."/>
            <person name="Patti C."/>
            <person name="Phunkhang P."/>
            <person name="Pierre F."/>
            <person name="Priest M."/>
            <person name="Raghuraman S."/>
            <person name="Rege F."/>
            <person name="Reyes R."/>
            <person name="Rise C."/>
            <person name="Rogov P."/>
            <person name="Ross K."/>
            <person name="Ryan E."/>
            <person name="Settipalli S."/>
            <person name="Shea T."/>
            <person name="Sherpa N."/>
            <person name="Shi L."/>
            <person name="Shih D."/>
            <person name="Sparrow T."/>
            <person name="Spaulding J."/>
            <person name="Stalker J."/>
            <person name="Stange-Thomann N."/>
            <person name="Stavropoulos S."/>
            <person name="Stone C."/>
            <person name="Strader C."/>
            <person name="Tesfaye S."/>
            <person name="Thomson T."/>
            <person name="Thoulutsang Y."/>
            <person name="Thoulutsang D."/>
            <person name="Topham K."/>
            <person name="Topping I."/>
            <person name="Tsamla T."/>
            <person name="Vassiliev H."/>
            <person name="Vo A."/>
            <person name="Wangchuk T."/>
            <person name="Wangdi T."/>
            <person name="Weiand M."/>
            <person name="Wilkinson J."/>
            <person name="Wilson A."/>
            <person name="Yadav S."/>
            <person name="Young G."/>
            <person name="Yu Q."/>
            <person name="Zembek L."/>
            <person name="Zhong D."/>
            <person name="Zimmer A."/>
            <person name="Zwirko Z."/>
            <person name="Jaffe D.B."/>
            <person name="Alvarez P."/>
            <person name="Brockman W."/>
            <person name="Butler J."/>
            <person name="Chin C."/>
            <person name="Gnerre S."/>
            <person name="MacCallum I."/>
            <person name="Graves J.A."/>
            <person name="Ponting C.P."/>
            <person name="Breen M."/>
            <person name="Samollow P.B."/>
            <person name="Lander E.S."/>
            <person name="Lindblad-Toh K."/>
        </authorList>
    </citation>
    <scope>NUCLEOTIDE SEQUENCE [LARGE SCALE GENOMIC DNA]</scope>
</reference>
<accession>A0A5F8HI62</accession>
<keyword evidence="3" id="KW-1185">Reference proteome</keyword>
<dbReference type="Pfam" id="PF06637">
    <property type="entry name" value="PV-1"/>
    <property type="match status" value="1"/>
</dbReference>
<dbReference type="Proteomes" id="UP000002280">
    <property type="component" value="Chromosome 3"/>
</dbReference>